<sequence>MFYFTQGLVNSFFPGSAFAAQSLNISDQSLSDRHVDLKNLVFGICCIIPFGTFNHRRSAHVVLEEPKVIIELAPGDLFFLPSASIHHENIPLADPDVELRKSMISYSAGALFRWIQQGFKAAPTNKTSAEKQVDTAQGDIRWLEGWRLFCTMN</sequence>
<dbReference type="OrthoDB" id="2797114at2759"/>
<accession>A0A4S4MPU7</accession>
<gene>
    <name evidence="1" type="ORF">EUX98_g6148</name>
</gene>
<comment type="caution">
    <text evidence="1">The sequence shown here is derived from an EMBL/GenBank/DDBJ whole genome shotgun (WGS) entry which is preliminary data.</text>
</comment>
<dbReference type="Proteomes" id="UP000308730">
    <property type="component" value="Unassembled WGS sequence"/>
</dbReference>
<dbReference type="AlphaFoldDB" id="A0A4S4MPU7"/>
<organism evidence="1 2">
    <name type="scientific">Antrodiella citrinella</name>
    <dbReference type="NCBI Taxonomy" id="2447956"/>
    <lineage>
        <taxon>Eukaryota</taxon>
        <taxon>Fungi</taxon>
        <taxon>Dikarya</taxon>
        <taxon>Basidiomycota</taxon>
        <taxon>Agaricomycotina</taxon>
        <taxon>Agaricomycetes</taxon>
        <taxon>Polyporales</taxon>
        <taxon>Steccherinaceae</taxon>
        <taxon>Antrodiella</taxon>
    </lineage>
</organism>
<evidence type="ECO:0000313" key="2">
    <source>
        <dbReference type="Proteomes" id="UP000308730"/>
    </source>
</evidence>
<dbReference type="Gene3D" id="3.60.130.30">
    <property type="match status" value="1"/>
</dbReference>
<name>A0A4S4MPU7_9APHY</name>
<proteinExistence type="predicted"/>
<reference evidence="1 2" key="1">
    <citation type="submission" date="2019-02" db="EMBL/GenBank/DDBJ databases">
        <title>Genome sequencing of the rare red list fungi Antrodiella citrinella (Flaviporus citrinellus).</title>
        <authorList>
            <person name="Buettner E."/>
            <person name="Kellner H."/>
        </authorList>
    </citation>
    <scope>NUCLEOTIDE SEQUENCE [LARGE SCALE GENOMIC DNA]</scope>
    <source>
        <strain evidence="1 2">DSM 108506</strain>
    </source>
</reference>
<evidence type="ECO:0000313" key="1">
    <source>
        <dbReference type="EMBL" id="THH28042.1"/>
    </source>
</evidence>
<keyword evidence="2" id="KW-1185">Reference proteome</keyword>
<dbReference type="EMBL" id="SGPM01000206">
    <property type="protein sequence ID" value="THH28042.1"/>
    <property type="molecule type" value="Genomic_DNA"/>
</dbReference>
<protein>
    <submittedName>
        <fullName evidence="1">Uncharacterized protein</fullName>
    </submittedName>
</protein>